<comment type="caution">
    <text evidence="2">The sequence shown here is derived from an EMBL/GenBank/DDBJ whole genome shotgun (WGS) entry which is preliminary data.</text>
</comment>
<proteinExistence type="predicted"/>
<feature type="region of interest" description="Disordered" evidence="1">
    <location>
        <begin position="1"/>
        <end position="127"/>
    </location>
</feature>
<feature type="non-terminal residue" evidence="2">
    <location>
        <position position="127"/>
    </location>
</feature>
<accession>A0A4U1EGQ1</accession>
<dbReference type="AlphaFoldDB" id="A0A4U1EGQ1"/>
<feature type="compositionally biased region" description="Polar residues" evidence="1">
    <location>
        <begin position="93"/>
        <end position="107"/>
    </location>
</feature>
<protein>
    <submittedName>
        <fullName evidence="2">Uncharacterized protein</fullName>
    </submittedName>
</protein>
<evidence type="ECO:0000256" key="1">
    <source>
        <dbReference type="SAM" id="MobiDB-lite"/>
    </source>
</evidence>
<gene>
    <name evidence="2" type="ORF">EI555_005822</name>
</gene>
<dbReference type="Proteomes" id="UP000308365">
    <property type="component" value="Unassembled WGS sequence"/>
</dbReference>
<organism evidence="2 3">
    <name type="scientific">Monodon monoceros</name>
    <name type="common">Narwhal</name>
    <name type="synonym">Ceratodon monodon</name>
    <dbReference type="NCBI Taxonomy" id="40151"/>
    <lineage>
        <taxon>Eukaryota</taxon>
        <taxon>Metazoa</taxon>
        <taxon>Chordata</taxon>
        <taxon>Craniata</taxon>
        <taxon>Vertebrata</taxon>
        <taxon>Euteleostomi</taxon>
        <taxon>Mammalia</taxon>
        <taxon>Eutheria</taxon>
        <taxon>Laurasiatheria</taxon>
        <taxon>Artiodactyla</taxon>
        <taxon>Whippomorpha</taxon>
        <taxon>Cetacea</taxon>
        <taxon>Odontoceti</taxon>
        <taxon>Monodontidae</taxon>
        <taxon>Monodon</taxon>
    </lineage>
</organism>
<evidence type="ECO:0000313" key="2">
    <source>
        <dbReference type="EMBL" id="TKC35405.1"/>
    </source>
</evidence>
<sequence length="127" mass="13223">MVPAGRGCRREESSPQKDGNALVAPFAPEGDVTSGAEEVEWCSEGQTKGGAGGAQRLAAGQSGRGSGLPAGRPCAAGPGRQLPWSKRNARTLPRQTWASLSTDSQLADSRAFRRVRTGPPPSRPAEQ</sequence>
<reference evidence="3" key="1">
    <citation type="journal article" date="2019" name="IScience">
        <title>Narwhal Genome Reveals Long-Term Low Genetic Diversity despite Current Large Abundance Size.</title>
        <authorList>
            <person name="Westbury M.V."/>
            <person name="Petersen B."/>
            <person name="Garde E."/>
            <person name="Heide-Jorgensen M.P."/>
            <person name="Lorenzen E.D."/>
        </authorList>
    </citation>
    <scope>NUCLEOTIDE SEQUENCE [LARGE SCALE GENOMIC DNA]</scope>
</reference>
<dbReference type="EMBL" id="RWIC01001548">
    <property type="protein sequence ID" value="TKC35405.1"/>
    <property type="molecule type" value="Genomic_DNA"/>
</dbReference>
<feature type="compositionally biased region" description="Pro residues" evidence="1">
    <location>
        <begin position="118"/>
        <end position="127"/>
    </location>
</feature>
<evidence type="ECO:0000313" key="3">
    <source>
        <dbReference type="Proteomes" id="UP000308365"/>
    </source>
</evidence>
<name>A0A4U1EGQ1_MONMO</name>